<dbReference type="KEGG" id="asr:WL1483_514"/>
<organism evidence="1 2">
    <name type="scientific">Aeromonas schubertii</name>
    <dbReference type="NCBI Taxonomy" id="652"/>
    <lineage>
        <taxon>Bacteria</taxon>
        <taxon>Pseudomonadati</taxon>
        <taxon>Pseudomonadota</taxon>
        <taxon>Gammaproteobacteria</taxon>
        <taxon>Aeromonadales</taxon>
        <taxon>Aeromonadaceae</taxon>
        <taxon>Aeromonas</taxon>
    </lineage>
</organism>
<gene>
    <name evidence="1" type="ORF">WL1483_514</name>
</gene>
<evidence type="ECO:0000313" key="2">
    <source>
        <dbReference type="Proteomes" id="UP000058114"/>
    </source>
</evidence>
<dbReference type="EMBL" id="CP013067">
    <property type="protein sequence ID" value="ALP39933.1"/>
    <property type="molecule type" value="Genomic_DNA"/>
</dbReference>
<reference evidence="2" key="1">
    <citation type="submission" date="2015-10" db="EMBL/GenBank/DDBJ databases">
        <title>Complete Genome Sequence of Aeromonas schubertii strain WL1483.</title>
        <authorList>
            <person name="Liu L."/>
        </authorList>
    </citation>
    <scope>NUCLEOTIDE SEQUENCE [LARGE SCALE GENOMIC DNA]</scope>
    <source>
        <strain evidence="2">WL1483</strain>
    </source>
</reference>
<name>A0A0S2SDZ1_9GAMM</name>
<dbReference type="Proteomes" id="UP000058114">
    <property type="component" value="Chromosome"/>
</dbReference>
<sequence length="65" mass="7619">MYRVRSYPFVFIENRVGKMVAIIASVMMQSYLAGSWRRWLSFPPMAIAESGRCYGVSQRQHDSLW</sequence>
<proteinExistence type="predicted"/>
<protein>
    <submittedName>
        <fullName evidence="1">Uncharacterized protein</fullName>
    </submittedName>
</protein>
<accession>A0A0S2SDZ1</accession>
<evidence type="ECO:0000313" key="1">
    <source>
        <dbReference type="EMBL" id="ALP39933.1"/>
    </source>
</evidence>
<reference evidence="1 2" key="2">
    <citation type="journal article" date="2016" name="Genome Announc.">
        <title>Complete Genome Sequence of the Highly Virulent Aeromonas schubertii Strain WL1483, Isolated from Diseased Snakehead Fish (Channa argus) in China.</title>
        <authorList>
            <person name="Liu L."/>
            <person name="Li N."/>
            <person name="Zhang D."/>
            <person name="Fu X."/>
            <person name="Shi C."/>
            <person name="Lin Q."/>
            <person name="Hao G."/>
        </authorList>
    </citation>
    <scope>NUCLEOTIDE SEQUENCE [LARGE SCALE GENOMIC DNA]</scope>
    <source>
        <strain evidence="1 2">WL1483</strain>
    </source>
</reference>
<dbReference type="PATRIC" id="fig|652.5.peg.2631"/>
<dbReference type="AlphaFoldDB" id="A0A0S2SDZ1"/>